<keyword evidence="1" id="KW-0812">Transmembrane</keyword>
<evidence type="ECO:0000256" key="1">
    <source>
        <dbReference type="SAM" id="Phobius"/>
    </source>
</evidence>
<dbReference type="AlphaFoldDB" id="A0A2P2LZ31"/>
<name>A0A2P2LZ31_RHIMU</name>
<organism evidence="2">
    <name type="scientific">Rhizophora mucronata</name>
    <name type="common">Asiatic mangrove</name>
    <dbReference type="NCBI Taxonomy" id="61149"/>
    <lineage>
        <taxon>Eukaryota</taxon>
        <taxon>Viridiplantae</taxon>
        <taxon>Streptophyta</taxon>
        <taxon>Embryophyta</taxon>
        <taxon>Tracheophyta</taxon>
        <taxon>Spermatophyta</taxon>
        <taxon>Magnoliopsida</taxon>
        <taxon>eudicotyledons</taxon>
        <taxon>Gunneridae</taxon>
        <taxon>Pentapetalae</taxon>
        <taxon>rosids</taxon>
        <taxon>fabids</taxon>
        <taxon>Malpighiales</taxon>
        <taxon>Rhizophoraceae</taxon>
        <taxon>Rhizophora</taxon>
    </lineage>
</organism>
<proteinExistence type="predicted"/>
<dbReference type="EMBL" id="GGEC01042725">
    <property type="protein sequence ID" value="MBX23209.1"/>
    <property type="molecule type" value="Transcribed_RNA"/>
</dbReference>
<evidence type="ECO:0000313" key="2">
    <source>
        <dbReference type="EMBL" id="MBX23209.1"/>
    </source>
</evidence>
<sequence length="28" mass="3230">MGFLTIHVLLSVLSVASLSSFYLFVLWW</sequence>
<keyword evidence="1" id="KW-1133">Transmembrane helix</keyword>
<feature type="transmembrane region" description="Helical" evidence="1">
    <location>
        <begin position="6"/>
        <end position="27"/>
    </location>
</feature>
<keyword evidence="1" id="KW-0472">Membrane</keyword>
<reference evidence="2" key="1">
    <citation type="submission" date="2018-02" db="EMBL/GenBank/DDBJ databases">
        <title>Rhizophora mucronata_Transcriptome.</title>
        <authorList>
            <person name="Meera S.P."/>
            <person name="Sreeshan A."/>
            <person name="Augustine A."/>
        </authorList>
    </citation>
    <scope>NUCLEOTIDE SEQUENCE</scope>
    <source>
        <tissue evidence="2">Leaf</tissue>
    </source>
</reference>
<protein>
    <submittedName>
        <fullName evidence="2">Uncharacterized protein</fullName>
    </submittedName>
</protein>
<accession>A0A2P2LZ31</accession>